<sequence length="225" mass="24806">MVTPQRSPGSWQADFLPGHLKNIGIAVFLILISGCATDKFGDNTLADTTAPASLPKGPIALVMSPSATETAQELDAYNRRYTSGLIGSLYIESIRRAYVETSDPELSVAAVTRMLEARLGKVQRFQSFEEASRSGNKLVVELDMQARLINDRSSQPASYLALEYYTADHQYLGTVKSIIRRTLTPVWTGYKREKEIVSDIRQQGEVQAQAIELLRQKLAGVPVEG</sequence>
<proteinExistence type="predicted"/>
<dbReference type="Proteomes" id="UP000271468">
    <property type="component" value="Unassembled WGS sequence"/>
</dbReference>
<dbReference type="RefSeq" id="WP_054085577.1">
    <property type="nucleotide sequence ID" value="NZ_LJPZ01000371.1"/>
</dbReference>
<dbReference type="PROSITE" id="PS51257">
    <property type="entry name" value="PROKAR_LIPOPROTEIN"/>
    <property type="match status" value="1"/>
</dbReference>
<comment type="caution">
    <text evidence="1">The sequence shown here is derived from an EMBL/GenBank/DDBJ whole genome shotgun (WGS) entry which is preliminary data.</text>
</comment>
<dbReference type="EMBL" id="RBOV01000339">
    <property type="protein sequence ID" value="RMN08170.1"/>
    <property type="molecule type" value="Genomic_DNA"/>
</dbReference>
<protein>
    <recommendedName>
        <fullName evidence="3">Lipoprotein</fullName>
    </recommendedName>
</protein>
<evidence type="ECO:0000313" key="2">
    <source>
        <dbReference type="Proteomes" id="UP000271468"/>
    </source>
</evidence>
<reference evidence="1 2" key="1">
    <citation type="submission" date="2018-08" db="EMBL/GenBank/DDBJ databases">
        <title>Recombination of ecologically and evolutionarily significant loci maintains genetic cohesion in the Pseudomonas syringae species complex.</title>
        <authorList>
            <person name="Dillon M."/>
            <person name="Thakur S."/>
            <person name="Almeida R.N.D."/>
            <person name="Weir B.S."/>
            <person name="Guttman D.S."/>
        </authorList>
    </citation>
    <scope>NUCLEOTIDE SEQUENCE [LARGE SCALE GENOMIC DNA]</scope>
    <source>
        <strain evidence="1 2">ICMP 12341</strain>
    </source>
</reference>
<gene>
    <name evidence="1" type="ORF">ALQ65_03131</name>
</gene>
<name>A0A0P9NJA1_9PSED</name>
<organism evidence="1 2">
    <name type="scientific">Pseudomonas syringae pv. coriandricola</name>
    <dbReference type="NCBI Taxonomy" id="264453"/>
    <lineage>
        <taxon>Bacteria</taxon>
        <taxon>Pseudomonadati</taxon>
        <taxon>Pseudomonadota</taxon>
        <taxon>Gammaproteobacteria</taxon>
        <taxon>Pseudomonadales</taxon>
        <taxon>Pseudomonadaceae</taxon>
        <taxon>Pseudomonas</taxon>
    </lineage>
</organism>
<dbReference type="AlphaFoldDB" id="A0A0P9NJA1"/>
<accession>A0A0P9NJA1</accession>
<evidence type="ECO:0000313" key="1">
    <source>
        <dbReference type="EMBL" id="RMN08170.1"/>
    </source>
</evidence>
<evidence type="ECO:0008006" key="3">
    <source>
        <dbReference type="Google" id="ProtNLM"/>
    </source>
</evidence>